<feature type="modified residue" description="4-aspartylphosphate" evidence="1">
    <location>
        <position position="57"/>
    </location>
</feature>
<dbReference type="EMBL" id="PIUM01000003">
    <property type="protein sequence ID" value="PKU25938.1"/>
    <property type="molecule type" value="Genomic_DNA"/>
</dbReference>
<dbReference type="Pfam" id="PF13487">
    <property type="entry name" value="HD_5"/>
    <property type="match status" value="1"/>
</dbReference>
<dbReference type="InterPro" id="IPR052020">
    <property type="entry name" value="Cyclic_di-GMP/3'3'-cGAMP_PDE"/>
</dbReference>
<dbReference type="CDD" id="cd17569">
    <property type="entry name" value="REC_HupR-like"/>
    <property type="match status" value="1"/>
</dbReference>
<keyword evidence="1" id="KW-0597">Phosphoprotein</keyword>
<dbReference type="OrthoDB" id="9802066at2"/>
<evidence type="ECO:0000313" key="3">
    <source>
        <dbReference type="EMBL" id="PKU25938.1"/>
    </source>
</evidence>
<dbReference type="Gene3D" id="1.10.3210.10">
    <property type="entry name" value="Hypothetical protein af1432"/>
    <property type="match status" value="1"/>
</dbReference>
<dbReference type="GO" id="GO:0000160">
    <property type="term" value="P:phosphorelay signal transduction system"/>
    <property type="evidence" value="ECO:0007669"/>
    <property type="project" value="InterPro"/>
</dbReference>
<comment type="caution">
    <text evidence="3">The sequence shown here is derived from an EMBL/GenBank/DDBJ whole genome shotgun (WGS) entry which is preliminary data.</text>
</comment>
<feature type="domain" description="Response regulatory" evidence="2">
    <location>
        <begin position="4"/>
        <end position="123"/>
    </location>
</feature>
<keyword evidence="4" id="KW-1185">Reference proteome</keyword>
<dbReference type="Proteomes" id="UP000233293">
    <property type="component" value="Unassembled WGS sequence"/>
</dbReference>
<reference evidence="4" key="1">
    <citation type="submission" date="2017-12" db="EMBL/GenBank/DDBJ databases">
        <title>Draft genome sequence of Telmatospirillum siberiense 26-4b1T, an acidotolerant peatland alphaproteobacterium potentially involved in sulfur cycling.</title>
        <authorList>
            <person name="Hausmann B."/>
            <person name="Pjevac P."/>
            <person name="Schreck K."/>
            <person name="Herbold C.W."/>
            <person name="Daims H."/>
            <person name="Wagner M."/>
            <person name="Pester M."/>
            <person name="Loy A."/>
        </authorList>
    </citation>
    <scope>NUCLEOTIDE SEQUENCE [LARGE SCALE GENOMIC DNA]</scope>
    <source>
        <strain evidence="4">26-4b1</strain>
    </source>
</reference>
<dbReference type="InterPro" id="IPR011006">
    <property type="entry name" value="CheY-like_superfamily"/>
</dbReference>
<dbReference type="PANTHER" id="PTHR45228:SF8">
    <property type="entry name" value="TWO-COMPONENT RESPONSE REGULATOR-RELATED"/>
    <property type="match status" value="1"/>
</dbReference>
<dbReference type="PANTHER" id="PTHR45228">
    <property type="entry name" value="CYCLIC DI-GMP PHOSPHODIESTERASE TM_0186-RELATED"/>
    <property type="match status" value="1"/>
</dbReference>
<organism evidence="3 4">
    <name type="scientific">Telmatospirillum siberiense</name>
    <dbReference type="NCBI Taxonomy" id="382514"/>
    <lineage>
        <taxon>Bacteria</taxon>
        <taxon>Pseudomonadati</taxon>
        <taxon>Pseudomonadota</taxon>
        <taxon>Alphaproteobacteria</taxon>
        <taxon>Rhodospirillales</taxon>
        <taxon>Rhodospirillaceae</taxon>
        <taxon>Telmatospirillum</taxon>
    </lineage>
</organism>
<evidence type="ECO:0000256" key="1">
    <source>
        <dbReference type="PROSITE-ProRule" id="PRU00169"/>
    </source>
</evidence>
<gene>
    <name evidence="3" type="ORF">CWS72_04360</name>
</gene>
<dbReference type="Pfam" id="PF00072">
    <property type="entry name" value="Response_reg"/>
    <property type="match status" value="1"/>
</dbReference>
<evidence type="ECO:0000313" key="4">
    <source>
        <dbReference type="Proteomes" id="UP000233293"/>
    </source>
</evidence>
<dbReference type="PROSITE" id="PS50110">
    <property type="entry name" value="RESPONSE_REGULATORY"/>
    <property type="match status" value="1"/>
</dbReference>
<evidence type="ECO:0000259" key="2">
    <source>
        <dbReference type="PROSITE" id="PS50110"/>
    </source>
</evidence>
<proteinExistence type="predicted"/>
<dbReference type="SMART" id="SM00448">
    <property type="entry name" value="REC"/>
    <property type="match status" value="1"/>
</dbReference>
<name>A0A2N3PZW0_9PROT</name>
<protein>
    <recommendedName>
        <fullName evidence="2">Response regulatory domain-containing protein</fullName>
    </recommendedName>
</protein>
<accession>A0A2N3PZW0</accession>
<dbReference type="AlphaFoldDB" id="A0A2N3PZW0"/>
<sequence length="398" mass="44055">MNEPILVVDDDHHLLSAFRRQLGDRFDITTAQNGKDAIAAVQDSLDQHTPFAVVICDMRMPGIDGIETLERIRELSPDTVRLMLTGNADQQTAIDSINRGQIFRFYTKPYPLDQLGDGLEAARDQYRLVIAERELLEKTVTGSIKMLTDLMSLNDPIAYGLATRLREWIRTLQKNFNMPQRWQLEVAASLVAIGHVALPPDLVTKKRQRGVLSEVEESIIERAPEIARDLLRNIPRLSKVAEIVLLQDRGYDGSGFPSDGPKGDAIPLDARILKILKDLAVAADGGPLTAEVLASLDKRKAQYDPALLIRVRSCLKALASGQAPALVELPLASLRAGHLILSDIRLANGHVIFPAHTELSRGQIIRLQNLRKIFSFAEPVKVAEASLRNAEAEVIPDF</sequence>
<dbReference type="InterPro" id="IPR001789">
    <property type="entry name" value="Sig_transdc_resp-reg_receiver"/>
</dbReference>
<dbReference type="SUPFAM" id="SSF52172">
    <property type="entry name" value="CheY-like"/>
    <property type="match status" value="1"/>
</dbReference>
<dbReference type="Gene3D" id="3.40.50.2300">
    <property type="match status" value="1"/>
</dbReference>